<sequence>MNYDPVKFDPIRRGGIRRLTLGEINLASSLYGYSIYYNKVWIHRGSYLPFNLQDNFTAMTPDGEMWFQEGVYEDDFSVASVNMQHMFLHEMMHVWQKQRGVWVKLKGAFSWAVDYSYNLDKESLSEYSMEQQACIVSDYWLLIHYGFYNTQANLRYRDYSSTIPDKEIIPVYKKILGSFPL</sequence>
<evidence type="ECO:0000313" key="1">
    <source>
        <dbReference type="EMBL" id="VDR24024.1"/>
    </source>
</evidence>
<evidence type="ECO:0008006" key="3">
    <source>
        <dbReference type="Google" id="ProtNLM"/>
    </source>
</evidence>
<name>A0A3P8IP88_RAOTE</name>
<dbReference type="EMBL" id="LR131271">
    <property type="protein sequence ID" value="VDR24024.1"/>
    <property type="molecule type" value="Genomic_DNA"/>
</dbReference>
<organism evidence="1 2">
    <name type="scientific">Raoultella terrigena</name>
    <name type="common">Klebsiella terrigena</name>
    <dbReference type="NCBI Taxonomy" id="577"/>
    <lineage>
        <taxon>Bacteria</taxon>
        <taxon>Pseudomonadati</taxon>
        <taxon>Pseudomonadota</taxon>
        <taxon>Gammaproteobacteria</taxon>
        <taxon>Enterobacterales</taxon>
        <taxon>Enterobacteriaceae</taxon>
        <taxon>Klebsiella/Raoultella group</taxon>
        <taxon>Raoultella</taxon>
    </lineage>
</organism>
<reference evidence="1 2" key="1">
    <citation type="submission" date="2018-12" db="EMBL/GenBank/DDBJ databases">
        <authorList>
            <consortium name="Pathogen Informatics"/>
        </authorList>
    </citation>
    <scope>NUCLEOTIDE SEQUENCE [LARGE SCALE GENOMIC DNA]</scope>
    <source>
        <strain evidence="1 2">NCTC13098</strain>
    </source>
</reference>
<dbReference type="AlphaFoldDB" id="A0A3P8IP88"/>
<gene>
    <name evidence="1" type="ORF">NCTC13098_00300</name>
</gene>
<dbReference type="KEGG" id="rtg:NCTC13098_00300"/>
<proteinExistence type="predicted"/>
<protein>
    <recommendedName>
        <fullName evidence="3">Type IV secretion protein Rhs</fullName>
    </recommendedName>
</protein>
<dbReference type="Proteomes" id="UP000274346">
    <property type="component" value="Chromosome"/>
</dbReference>
<evidence type="ECO:0000313" key="2">
    <source>
        <dbReference type="Proteomes" id="UP000274346"/>
    </source>
</evidence>
<accession>A0A3P8IP88</accession>